<dbReference type="GO" id="GO:0016020">
    <property type="term" value="C:membrane"/>
    <property type="evidence" value="ECO:0007669"/>
    <property type="project" value="TreeGrafter"/>
</dbReference>
<reference evidence="4" key="2">
    <citation type="journal article" date="2021" name="PeerJ">
        <title>Extensive microbial diversity within the chicken gut microbiome revealed by metagenomics and culture.</title>
        <authorList>
            <person name="Gilroy R."/>
            <person name="Ravi A."/>
            <person name="Getino M."/>
            <person name="Pursley I."/>
            <person name="Horton D.L."/>
            <person name="Alikhan N.F."/>
            <person name="Baker D."/>
            <person name="Gharbi K."/>
            <person name="Hall N."/>
            <person name="Watson M."/>
            <person name="Adriaenssens E.M."/>
            <person name="Foster-Nyarko E."/>
            <person name="Jarju S."/>
            <person name="Secka A."/>
            <person name="Antonio M."/>
            <person name="Oren A."/>
            <person name="Chaudhuri R.R."/>
            <person name="La Ragione R."/>
            <person name="Hildebrand F."/>
            <person name="Pallen M.J."/>
        </authorList>
    </citation>
    <scope>NUCLEOTIDE SEQUENCE</scope>
    <source>
        <strain evidence="4">CHK195-4489</strain>
    </source>
</reference>
<evidence type="ECO:0000256" key="1">
    <source>
        <dbReference type="ARBA" id="ARBA00006484"/>
    </source>
</evidence>
<dbReference type="Pfam" id="PF00106">
    <property type="entry name" value="adh_short"/>
    <property type="match status" value="1"/>
</dbReference>
<dbReference type="PANTHER" id="PTHR44196">
    <property type="entry name" value="DEHYDROGENASE/REDUCTASE SDR FAMILY MEMBER 7B"/>
    <property type="match status" value="1"/>
</dbReference>
<evidence type="ECO:0000313" key="4">
    <source>
        <dbReference type="EMBL" id="HIU30065.1"/>
    </source>
</evidence>
<dbReference type="InterPro" id="IPR020904">
    <property type="entry name" value="Sc_DH/Rdtase_CS"/>
</dbReference>
<comment type="caution">
    <text evidence="4">The sequence shown here is derived from an EMBL/GenBank/DDBJ whole genome shotgun (WGS) entry which is preliminary data.</text>
</comment>
<dbReference type="AlphaFoldDB" id="A0A9D1LAD8"/>
<sequence>MAKRIAIITGASSGLGKEFLKALLPDAPELDEIWIIARRLEKLSEAASECGAAAEKIRPISMDLTETAAYEKLEELLRTEEADVRVLINNAGCGVLGNVADMPPEGQIRMTDLNVRALTAVAAVTVKHMSAGSYIINTCSIASFAPNPRMTVYSSTKAYALSFTKGLHVELKPKGINVLAVCPSPMRTEFLDIAGISGGKSKTFETLPYCDPEMVAVRSIKRAKKGKCVYTPRLFYKFYRVLAKLLPHNLVMKMSKT</sequence>
<organism evidence="4 5">
    <name type="scientific">Candidatus Egerieisoma faecipullorum</name>
    <dbReference type="NCBI Taxonomy" id="2840963"/>
    <lineage>
        <taxon>Bacteria</taxon>
        <taxon>Bacillati</taxon>
        <taxon>Bacillota</taxon>
        <taxon>Clostridia</taxon>
        <taxon>Eubacteriales</taxon>
        <taxon>Clostridiaceae</taxon>
        <taxon>Clostridiaceae incertae sedis</taxon>
        <taxon>Candidatus Egerieisoma</taxon>
    </lineage>
</organism>
<gene>
    <name evidence="4" type="ORF">IAD50_07210</name>
</gene>
<accession>A0A9D1LAD8</accession>
<evidence type="ECO:0000313" key="5">
    <source>
        <dbReference type="Proteomes" id="UP000824089"/>
    </source>
</evidence>
<dbReference type="InterPro" id="IPR036291">
    <property type="entry name" value="NAD(P)-bd_dom_sf"/>
</dbReference>
<dbReference type="CDD" id="cd05233">
    <property type="entry name" value="SDR_c"/>
    <property type="match status" value="1"/>
</dbReference>
<protein>
    <submittedName>
        <fullName evidence="4">SDR family NAD(P)-dependent oxidoreductase</fullName>
    </submittedName>
</protein>
<reference evidence="4" key="1">
    <citation type="submission" date="2020-10" db="EMBL/GenBank/DDBJ databases">
        <authorList>
            <person name="Gilroy R."/>
        </authorList>
    </citation>
    <scope>NUCLEOTIDE SEQUENCE</scope>
    <source>
        <strain evidence="4">CHK195-4489</strain>
    </source>
</reference>
<dbReference type="Proteomes" id="UP000824089">
    <property type="component" value="Unassembled WGS sequence"/>
</dbReference>
<dbReference type="SUPFAM" id="SSF51735">
    <property type="entry name" value="NAD(P)-binding Rossmann-fold domains"/>
    <property type="match status" value="1"/>
</dbReference>
<dbReference type="EMBL" id="DVMM01000151">
    <property type="protein sequence ID" value="HIU30065.1"/>
    <property type="molecule type" value="Genomic_DNA"/>
</dbReference>
<keyword evidence="2" id="KW-0560">Oxidoreductase</keyword>
<evidence type="ECO:0000256" key="2">
    <source>
        <dbReference type="ARBA" id="ARBA00023002"/>
    </source>
</evidence>
<dbReference type="PANTHER" id="PTHR44196:SF2">
    <property type="entry name" value="SHORT-CHAIN DEHYDROGENASE-RELATED"/>
    <property type="match status" value="1"/>
</dbReference>
<dbReference type="InterPro" id="IPR002347">
    <property type="entry name" value="SDR_fam"/>
</dbReference>
<comment type="similarity">
    <text evidence="1 3">Belongs to the short-chain dehydrogenases/reductases (SDR) family.</text>
</comment>
<dbReference type="GO" id="GO:0016491">
    <property type="term" value="F:oxidoreductase activity"/>
    <property type="evidence" value="ECO:0007669"/>
    <property type="project" value="UniProtKB-KW"/>
</dbReference>
<proteinExistence type="inferred from homology"/>
<dbReference type="Gene3D" id="3.40.50.720">
    <property type="entry name" value="NAD(P)-binding Rossmann-like Domain"/>
    <property type="match status" value="1"/>
</dbReference>
<name>A0A9D1LAD8_9CLOT</name>
<dbReference type="PRINTS" id="PR00081">
    <property type="entry name" value="GDHRDH"/>
</dbReference>
<evidence type="ECO:0000256" key="3">
    <source>
        <dbReference type="RuleBase" id="RU000363"/>
    </source>
</evidence>
<dbReference type="PRINTS" id="PR00080">
    <property type="entry name" value="SDRFAMILY"/>
</dbReference>
<dbReference type="PROSITE" id="PS00061">
    <property type="entry name" value="ADH_SHORT"/>
    <property type="match status" value="1"/>
</dbReference>